<feature type="compositionally biased region" description="Pro residues" evidence="1">
    <location>
        <begin position="534"/>
        <end position="544"/>
    </location>
</feature>
<feature type="region of interest" description="Disordered" evidence="1">
    <location>
        <begin position="1"/>
        <end position="24"/>
    </location>
</feature>
<proteinExistence type="predicted"/>
<feature type="region of interest" description="Disordered" evidence="1">
    <location>
        <begin position="871"/>
        <end position="914"/>
    </location>
</feature>
<gene>
    <name evidence="2" type="ORF">MSAN_02448100</name>
</gene>
<reference evidence="2" key="1">
    <citation type="submission" date="2020-05" db="EMBL/GenBank/DDBJ databases">
        <title>Mycena genomes resolve the evolution of fungal bioluminescence.</title>
        <authorList>
            <person name="Tsai I.J."/>
        </authorList>
    </citation>
    <scope>NUCLEOTIDE SEQUENCE</scope>
    <source>
        <strain evidence="2">160909Yilan</strain>
    </source>
</reference>
<comment type="caution">
    <text evidence="2">The sequence shown here is derived from an EMBL/GenBank/DDBJ whole genome shotgun (WGS) entry which is preliminary data.</text>
</comment>
<feature type="compositionally biased region" description="Acidic residues" evidence="1">
    <location>
        <begin position="640"/>
        <end position="652"/>
    </location>
</feature>
<protein>
    <submittedName>
        <fullName evidence="2">Uncharacterized protein</fullName>
    </submittedName>
</protein>
<feature type="compositionally biased region" description="Low complexity" evidence="1">
    <location>
        <begin position="545"/>
        <end position="556"/>
    </location>
</feature>
<feature type="compositionally biased region" description="Low complexity" evidence="1">
    <location>
        <begin position="370"/>
        <end position="389"/>
    </location>
</feature>
<feature type="compositionally biased region" description="Low complexity" evidence="1">
    <location>
        <begin position="336"/>
        <end position="363"/>
    </location>
</feature>
<feature type="region of interest" description="Disordered" evidence="1">
    <location>
        <begin position="508"/>
        <end position="685"/>
    </location>
</feature>
<evidence type="ECO:0000313" key="3">
    <source>
        <dbReference type="Proteomes" id="UP000623467"/>
    </source>
</evidence>
<feature type="compositionally biased region" description="Basic and acidic residues" evidence="1">
    <location>
        <begin position="621"/>
        <end position="639"/>
    </location>
</feature>
<dbReference type="OrthoDB" id="2980832at2759"/>
<feature type="compositionally biased region" description="Basic and acidic residues" evidence="1">
    <location>
        <begin position="894"/>
        <end position="906"/>
    </location>
</feature>
<dbReference type="AlphaFoldDB" id="A0A8H7CAY8"/>
<evidence type="ECO:0000256" key="1">
    <source>
        <dbReference type="SAM" id="MobiDB-lite"/>
    </source>
</evidence>
<accession>A0A8H7CAY8</accession>
<organism evidence="2 3">
    <name type="scientific">Mycena sanguinolenta</name>
    <dbReference type="NCBI Taxonomy" id="230812"/>
    <lineage>
        <taxon>Eukaryota</taxon>
        <taxon>Fungi</taxon>
        <taxon>Dikarya</taxon>
        <taxon>Basidiomycota</taxon>
        <taxon>Agaricomycotina</taxon>
        <taxon>Agaricomycetes</taxon>
        <taxon>Agaricomycetidae</taxon>
        <taxon>Agaricales</taxon>
        <taxon>Marasmiineae</taxon>
        <taxon>Mycenaceae</taxon>
        <taxon>Mycena</taxon>
    </lineage>
</organism>
<dbReference type="EMBL" id="JACAZH010000064">
    <property type="protein sequence ID" value="KAF7330700.1"/>
    <property type="molecule type" value="Genomic_DNA"/>
</dbReference>
<keyword evidence="3" id="KW-1185">Reference proteome</keyword>
<dbReference type="Proteomes" id="UP000623467">
    <property type="component" value="Unassembled WGS sequence"/>
</dbReference>
<feature type="compositionally biased region" description="Pro residues" evidence="1">
    <location>
        <begin position="390"/>
        <end position="417"/>
    </location>
</feature>
<feature type="compositionally biased region" description="Basic residues" evidence="1">
    <location>
        <begin position="1"/>
        <end position="11"/>
    </location>
</feature>
<feature type="region of interest" description="Disordered" evidence="1">
    <location>
        <begin position="333"/>
        <end position="424"/>
    </location>
</feature>
<evidence type="ECO:0000313" key="2">
    <source>
        <dbReference type="EMBL" id="KAF7330700.1"/>
    </source>
</evidence>
<feature type="compositionally biased region" description="Basic and acidic residues" evidence="1">
    <location>
        <begin position="514"/>
        <end position="524"/>
    </location>
</feature>
<sequence>MPRQGTAKRRREREGGAPVKPGKKPWVHGTKVAFFQGYKDDFLAAVEMKTTGAFYDRIGQLYLGKYGYHTAWDADLPQGKDVADDVDANEDVDSLPADETAAREKYFKKVRGKIAVWYNAQYRGGVQRKEKAKTFKQLFDKTELEPPAPVKPRVLHFYSRRFYDERIKSRVETRWAAVSRLPNPPALVTVRNLVTKEAWESETEAFRAEVVAALEKEHANALEAYKMALAKETPTTAEEFDVALNNAAFYLQPFAEAAEAHYGMNVAILMCGPIPDRGGRIECRSVLAGFSNGLVPRIWSDFDRAGFDAAQSSFIAFSRHCFTEQQCRDRALNQGSAPSNESLPPPSESLAPPLGASPPSSESPLPPLPESLTPAMRASSPSSEAAPSPATNPPLALQPPVEPQQQPPPLGNAPPPADDMGVPSWFSLQGEGVMPSALAGDGDGATRFWPFGSMSDEEWDEFLHRPGGGFEGLAWSGPVIGKALGDEIAAMEAGQGLEYMGSLGKMSADEVEQENARAEARAAESARNAAGDQAPPPRATPTPPTVGQTPTAQTPPRASETPTAQTPPRASETPTPRPQPKPAWRGAQARPAADNPDGAPDTPGAANANGDTEGGTNRAAPAERKGGAGDGGGSEKEVENGEDDGGTEAEQEERERERGVQEGGGANEEEQQSNGSGAATRVWDPEDEEKWPAELRMAYGAFTRAKEWGGKEWAVCVDNLITLERRWGFREKGRLSMPAGTAWPEEIPDFMRRARKWDKQMPLTSAPGPASAEGSFAERWWTWWSGAQPEGRRAENGKLTPAVLLLESEFEELSKMSGRNGLLLCVGALLWWGEAALDQEGSTELLKDWKIAVEDVGAVLAKAALAVKIPMEEQAKKSRSGTRAPTTGTKRSRPASEEGKENEEPQKRRRRSKS</sequence>
<feature type="compositionally biased region" description="Polar residues" evidence="1">
    <location>
        <begin position="560"/>
        <end position="574"/>
    </location>
</feature>
<name>A0A8H7CAY8_9AGAR</name>